<dbReference type="eggNOG" id="COG2755">
    <property type="taxonomic scope" value="Bacteria"/>
</dbReference>
<dbReference type="OrthoDB" id="468550at2"/>
<dbReference type="PATRIC" id="fig|512565.3.peg.4107"/>
<dbReference type="HOGENOM" id="CLU_805695_0_0_11"/>
<dbReference type="STRING" id="512565.AMIS_41250"/>
<protein>
    <submittedName>
        <fullName evidence="3">Putative GDSL-like lipase/acylhydrolase</fullName>
    </submittedName>
</protein>
<dbReference type="PANTHER" id="PTHR30383:SF5">
    <property type="entry name" value="SGNH HYDROLASE-TYPE ESTERASE DOMAIN-CONTAINING PROTEIN"/>
    <property type="match status" value="1"/>
</dbReference>
<dbReference type="SUPFAM" id="SSF52266">
    <property type="entry name" value="SGNH hydrolase"/>
    <property type="match status" value="1"/>
</dbReference>
<dbReference type="Pfam" id="PF13472">
    <property type="entry name" value="Lipase_GDSL_2"/>
    <property type="match status" value="1"/>
</dbReference>
<keyword evidence="4" id="KW-1185">Reference proteome</keyword>
<dbReference type="Gene3D" id="3.40.50.1110">
    <property type="entry name" value="SGNH hydrolase"/>
    <property type="match status" value="1"/>
</dbReference>
<evidence type="ECO:0000256" key="1">
    <source>
        <dbReference type="SAM" id="SignalP"/>
    </source>
</evidence>
<reference evidence="3 4" key="1">
    <citation type="submission" date="2012-02" db="EMBL/GenBank/DDBJ databases">
        <title>Complete genome sequence of Actinoplanes missouriensis 431 (= NBRC 102363).</title>
        <authorList>
            <person name="Ohnishi Y."/>
            <person name="Ishikawa J."/>
            <person name="Sekine M."/>
            <person name="Hosoyama A."/>
            <person name="Harada T."/>
            <person name="Narita H."/>
            <person name="Hata T."/>
            <person name="Konno Y."/>
            <person name="Tutikane K."/>
            <person name="Fujita N."/>
            <person name="Horinouchi S."/>
            <person name="Hayakawa M."/>
        </authorList>
    </citation>
    <scope>NUCLEOTIDE SEQUENCE [LARGE SCALE GENOMIC DNA]</scope>
    <source>
        <strain evidence="4">ATCC 14538 / DSM 43046 / CBS 188.64 / JCM 3121 / NBRC 102363 / NCIMB 12654 / NRRL B-3342 / UNCC 431</strain>
    </source>
</reference>
<accession>I0H8K8</accession>
<dbReference type="InterPro" id="IPR051532">
    <property type="entry name" value="Ester_Hydrolysis_Enzymes"/>
</dbReference>
<dbReference type="InterPro" id="IPR036514">
    <property type="entry name" value="SGNH_hydro_sf"/>
</dbReference>
<dbReference type="KEGG" id="ams:AMIS_41250"/>
<dbReference type="RefSeq" id="WP_014444239.1">
    <property type="nucleotide sequence ID" value="NC_017093.1"/>
</dbReference>
<dbReference type="AlphaFoldDB" id="I0H8K8"/>
<feature type="chain" id="PRO_5003627850" evidence="1">
    <location>
        <begin position="24"/>
        <end position="344"/>
    </location>
</feature>
<name>I0H8K8_ACTM4</name>
<evidence type="ECO:0000313" key="3">
    <source>
        <dbReference type="EMBL" id="BAL89345.1"/>
    </source>
</evidence>
<dbReference type="EMBL" id="AP012319">
    <property type="protein sequence ID" value="BAL89345.1"/>
    <property type="molecule type" value="Genomic_DNA"/>
</dbReference>
<dbReference type="CDD" id="cd01833">
    <property type="entry name" value="XynB_like"/>
    <property type="match status" value="1"/>
</dbReference>
<gene>
    <name evidence="3" type="ordered locus">AMIS_41250</name>
</gene>
<keyword evidence="1" id="KW-0732">Signal</keyword>
<organism evidence="3 4">
    <name type="scientific">Actinoplanes missouriensis (strain ATCC 14538 / DSM 43046 / CBS 188.64 / JCM 3121 / NBRC 102363 / NCIMB 12654 / NRRL B-3342 / UNCC 431)</name>
    <dbReference type="NCBI Taxonomy" id="512565"/>
    <lineage>
        <taxon>Bacteria</taxon>
        <taxon>Bacillati</taxon>
        <taxon>Actinomycetota</taxon>
        <taxon>Actinomycetes</taxon>
        <taxon>Micromonosporales</taxon>
        <taxon>Micromonosporaceae</taxon>
        <taxon>Actinoplanes</taxon>
    </lineage>
</organism>
<dbReference type="GO" id="GO:0004622">
    <property type="term" value="F:phosphatidylcholine lysophospholipase activity"/>
    <property type="evidence" value="ECO:0007669"/>
    <property type="project" value="TreeGrafter"/>
</dbReference>
<evidence type="ECO:0000313" key="4">
    <source>
        <dbReference type="Proteomes" id="UP000007882"/>
    </source>
</evidence>
<dbReference type="PANTHER" id="PTHR30383">
    <property type="entry name" value="THIOESTERASE 1/PROTEASE 1/LYSOPHOSPHOLIPASE L1"/>
    <property type="match status" value="1"/>
</dbReference>
<dbReference type="InterPro" id="IPR013830">
    <property type="entry name" value="SGNH_hydro"/>
</dbReference>
<dbReference type="Proteomes" id="UP000007882">
    <property type="component" value="Chromosome"/>
</dbReference>
<feature type="domain" description="SGNH hydrolase-type esterase" evidence="2">
    <location>
        <begin position="34"/>
        <end position="207"/>
    </location>
</feature>
<keyword evidence="3" id="KW-0378">Hydrolase</keyword>
<proteinExistence type="predicted"/>
<feature type="signal peptide" evidence="1">
    <location>
        <begin position="1"/>
        <end position="23"/>
    </location>
</feature>
<evidence type="ECO:0000259" key="2">
    <source>
        <dbReference type="Pfam" id="PF13472"/>
    </source>
</evidence>
<sequence>MLRSLLPALALAAGVLSGTPAMASGDAPMRIMPLGDSITAGVGVPGKDGYRLALQRALERAGERVDYVGSQKGGTDGDIDHEGHGGWTIDQLAEQTTGWVTTYRPDVVLLHAGTNNITLGEEPSAVAGKLSALIDQVRAAAPAARVYVATIVGTTVASEVAANRAYNALIPGVVAGKGALVRLVDQSAVDGLSIYDRHHPNAYGYARMAYAWYEGLRATIGPAWRIAADPDDTAFAYLCHYYTVRDCRWWQRRPVTTTVDGATVTRVQWQTRRYVPKIVEETVPGHYETVTKRVWVKGHHETRTVKKGTSKVWVKGRYVDRLVRTWVPATTVSTTRPVPTWVSS</sequence>